<dbReference type="CDD" id="cd16922">
    <property type="entry name" value="HATPase_EvgS-ArcB-TorS-like"/>
    <property type="match status" value="1"/>
</dbReference>
<keyword evidence="6" id="KW-0808">Transferase</keyword>
<keyword evidence="5" id="KW-0597">Phosphoprotein</keyword>
<evidence type="ECO:0000256" key="5">
    <source>
        <dbReference type="ARBA" id="ARBA00022553"/>
    </source>
</evidence>
<gene>
    <name evidence="13" type="ORF">HNQ61_003846</name>
</gene>
<keyword evidence="8 13" id="KW-0418">Kinase</keyword>
<dbReference type="SMART" id="SM00387">
    <property type="entry name" value="HATPase_c"/>
    <property type="match status" value="1"/>
</dbReference>
<dbReference type="EMBL" id="JACHIA010000013">
    <property type="protein sequence ID" value="MBB6072184.1"/>
    <property type="molecule type" value="Genomic_DNA"/>
</dbReference>
<evidence type="ECO:0000256" key="10">
    <source>
        <dbReference type="ARBA" id="ARBA00023012"/>
    </source>
</evidence>
<proteinExistence type="predicted"/>
<dbReference type="CDD" id="cd00082">
    <property type="entry name" value="HisKA"/>
    <property type="match status" value="1"/>
</dbReference>
<evidence type="ECO:0000256" key="3">
    <source>
        <dbReference type="ARBA" id="ARBA00012438"/>
    </source>
</evidence>
<protein>
    <recommendedName>
        <fullName evidence="3">histidine kinase</fullName>
        <ecNumber evidence="3">2.7.13.3</ecNumber>
    </recommendedName>
</protein>
<evidence type="ECO:0000256" key="6">
    <source>
        <dbReference type="ARBA" id="ARBA00022679"/>
    </source>
</evidence>
<dbReference type="Pfam" id="PF00512">
    <property type="entry name" value="HisKA"/>
    <property type="match status" value="1"/>
</dbReference>
<dbReference type="PANTHER" id="PTHR43047">
    <property type="entry name" value="TWO-COMPONENT HISTIDINE PROTEIN KINASE"/>
    <property type="match status" value="1"/>
</dbReference>
<dbReference type="AlphaFoldDB" id="A0A841H2H7"/>
<dbReference type="PROSITE" id="PS50109">
    <property type="entry name" value="HIS_KIN"/>
    <property type="match status" value="1"/>
</dbReference>
<dbReference type="RefSeq" id="WP_170032197.1">
    <property type="nucleotide sequence ID" value="NZ_JABDTL010000001.1"/>
</dbReference>
<accession>A0A841H2H7</accession>
<dbReference type="GO" id="GO:0005886">
    <property type="term" value="C:plasma membrane"/>
    <property type="evidence" value="ECO:0007669"/>
    <property type="project" value="UniProtKB-SubCell"/>
</dbReference>
<dbReference type="InterPro" id="IPR003594">
    <property type="entry name" value="HATPase_dom"/>
</dbReference>
<dbReference type="InterPro" id="IPR005467">
    <property type="entry name" value="His_kinase_dom"/>
</dbReference>
<dbReference type="Proteomes" id="UP000582837">
    <property type="component" value="Unassembled WGS sequence"/>
</dbReference>
<evidence type="ECO:0000256" key="8">
    <source>
        <dbReference type="ARBA" id="ARBA00022777"/>
    </source>
</evidence>
<organism evidence="13 14">
    <name type="scientific">Longimicrobium terrae</name>
    <dbReference type="NCBI Taxonomy" id="1639882"/>
    <lineage>
        <taxon>Bacteria</taxon>
        <taxon>Pseudomonadati</taxon>
        <taxon>Gemmatimonadota</taxon>
        <taxon>Longimicrobiia</taxon>
        <taxon>Longimicrobiales</taxon>
        <taxon>Longimicrobiaceae</taxon>
        <taxon>Longimicrobium</taxon>
    </lineage>
</organism>
<sequence length="319" mass="35293">MDDLRLYLLGDHATAERLRQVLDREGFRVMDAPLGDGTGITLEVDGTTPTAAREAAARIEELERSVLELRNLDVAKSQFLTNVSHELRTPLTAIVTYGEILRDGLLGEISDRQRDAIESMIGSCRQLLAMIEEILTYARSSATVIDIRPVEFSMAGMVSEVRRMNESLLSRKQLDFSVDIAPDLPDAWADPDKVAHVLRNLFGNAIKFTSERGRLRVVARRAPGQPGWLQVEVADSGIGIDPEHHELIFREFAQVDASRARVHHGTGLGLSIARRFVELHGGRIWVESTLGEGSRFFFTLPSVHVTRPVAGAAREAPAL</sequence>
<dbReference type="FunFam" id="3.30.565.10:FF:000023">
    <property type="entry name" value="PAS domain-containing sensor histidine kinase"/>
    <property type="match status" value="1"/>
</dbReference>
<dbReference type="SUPFAM" id="SSF55874">
    <property type="entry name" value="ATPase domain of HSP90 chaperone/DNA topoisomerase II/histidine kinase"/>
    <property type="match status" value="1"/>
</dbReference>
<keyword evidence="9" id="KW-0067">ATP-binding</keyword>
<keyword evidence="11" id="KW-0472">Membrane</keyword>
<dbReference type="Pfam" id="PF02518">
    <property type="entry name" value="HATPase_c"/>
    <property type="match status" value="1"/>
</dbReference>
<evidence type="ECO:0000256" key="4">
    <source>
        <dbReference type="ARBA" id="ARBA00022475"/>
    </source>
</evidence>
<reference evidence="13 14" key="1">
    <citation type="submission" date="2020-08" db="EMBL/GenBank/DDBJ databases">
        <title>Genomic Encyclopedia of Type Strains, Phase IV (KMG-IV): sequencing the most valuable type-strain genomes for metagenomic binning, comparative biology and taxonomic classification.</title>
        <authorList>
            <person name="Goeker M."/>
        </authorList>
    </citation>
    <scope>NUCLEOTIDE SEQUENCE [LARGE SCALE GENOMIC DNA]</scope>
    <source>
        <strain evidence="13 14">DSM 29007</strain>
    </source>
</reference>
<evidence type="ECO:0000256" key="2">
    <source>
        <dbReference type="ARBA" id="ARBA00004236"/>
    </source>
</evidence>
<dbReference type="SUPFAM" id="SSF47384">
    <property type="entry name" value="Homodimeric domain of signal transducing histidine kinase"/>
    <property type="match status" value="1"/>
</dbReference>
<dbReference type="SMART" id="SM00388">
    <property type="entry name" value="HisKA"/>
    <property type="match status" value="1"/>
</dbReference>
<keyword evidence="7" id="KW-0547">Nucleotide-binding</keyword>
<keyword evidence="4" id="KW-1003">Cell membrane</keyword>
<evidence type="ECO:0000259" key="12">
    <source>
        <dbReference type="PROSITE" id="PS50109"/>
    </source>
</evidence>
<dbReference type="InterPro" id="IPR003661">
    <property type="entry name" value="HisK_dim/P_dom"/>
</dbReference>
<evidence type="ECO:0000256" key="7">
    <source>
        <dbReference type="ARBA" id="ARBA00022741"/>
    </source>
</evidence>
<evidence type="ECO:0000313" key="13">
    <source>
        <dbReference type="EMBL" id="MBB6072184.1"/>
    </source>
</evidence>
<dbReference type="InterPro" id="IPR036890">
    <property type="entry name" value="HATPase_C_sf"/>
</dbReference>
<dbReference type="Gene3D" id="3.30.565.10">
    <property type="entry name" value="Histidine kinase-like ATPase, C-terminal domain"/>
    <property type="match status" value="1"/>
</dbReference>
<comment type="subcellular location">
    <subcellularLocation>
        <location evidence="2">Cell membrane</location>
    </subcellularLocation>
</comment>
<dbReference type="PRINTS" id="PR00344">
    <property type="entry name" value="BCTRLSENSOR"/>
</dbReference>
<dbReference type="InterPro" id="IPR004358">
    <property type="entry name" value="Sig_transdc_His_kin-like_C"/>
</dbReference>
<evidence type="ECO:0000256" key="9">
    <source>
        <dbReference type="ARBA" id="ARBA00022840"/>
    </source>
</evidence>
<comment type="catalytic activity">
    <reaction evidence="1">
        <text>ATP + protein L-histidine = ADP + protein N-phospho-L-histidine.</text>
        <dbReference type="EC" id="2.7.13.3"/>
    </reaction>
</comment>
<name>A0A841H2H7_9BACT</name>
<dbReference type="EC" id="2.7.13.3" evidence="3"/>
<dbReference type="GO" id="GO:0000155">
    <property type="term" value="F:phosphorelay sensor kinase activity"/>
    <property type="evidence" value="ECO:0007669"/>
    <property type="project" value="InterPro"/>
</dbReference>
<feature type="domain" description="Histidine kinase" evidence="12">
    <location>
        <begin position="82"/>
        <end position="304"/>
    </location>
</feature>
<evidence type="ECO:0000313" key="14">
    <source>
        <dbReference type="Proteomes" id="UP000582837"/>
    </source>
</evidence>
<keyword evidence="10" id="KW-0902">Two-component regulatory system</keyword>
<dbReference type="InterPro" id="IPR036097">
    <property type="entry name" value="HisK_dim/P_sf"/>
</dbReference>
<evidence type="ECO:0000256" key="11">
    <source>
        <dbReference type="ARBA" id="ARBA00023136"/>
    </source>
</evidence>
<keyword evidence="14" id="KW-1185">Reference proteome</keyword>
<dbReference type="GO" id="GO:0005524">
    <property type="term" value="F:ATP binding"/>
    <property type="evidence" value="ECO:0007669"/>
    <property type="project" value="UniProtKB-KW"/>
</dbReference>
<comment type="caution">
    <text evidence="13">The sequence shown here is derived from an EMBL/GenBank/DDBJ whole genome shotgun (WGS) entry which is preliminary data.</text>
</comment>
<evidence type="ECO:0000256" key="1">
    <source>
        <dbReference type="ARBA" id="ARBA00000085"/>
    </source>
</evidence>
<dbReference type="Gene3D" id="1.10.287.130">
    <property type="match status" value="1"/>
</dbReference>